<accession>A0ACC3TFG4</accession>
<proteinExistence type="predicted"/>
<name>A0ACC3TFG4_9ASCO</name>
<dbReference type="EMBL" id="MU970166">
    <property type="protein sequence ID" value="KAK9319726.1"/>
    <property type="molecule type" value="Genomic_DNA"/>
</dbReference>
<sequence>MFAGTNIRSILKGKNINSPCSIFCTDNGTHELFDEFTIGVEHLNETYLLRNVVPHKAVGPFASRCQGGEELVLKTGLKAL</sequence>
<protein>
    <submittedName>
        <fullName evidence="1">Uncharacterized protein</fullName>
    </submittedName>
</protein>
<keyword evidence="2" id="KW-1185">Reference proteome</keyword>
<organism evidence="1 2">
    <name type="scientific">Lipomyces orientalis</name>
    <dbReference type="NCBI Taxonomy" id="1233043"/>
    <lineage>
        <taxon>Eukaryota</taxon>
        <taxon>Fungi</taxon>
        <taxon>Dikarya</taxon>
        <taxon>Ascomycota</taxon>
        <taxon>Saccharomycotina</taxon>
        <taxon>Lipomycetes</taxon>
        <taxon>Lipomycetales</taxon>
        <taxon>Lipomycetaceae</taxon>
        <taxon>Lipomyces</taxon>
    </lineage>
</organism>
<dbReference type="Proteomes" id="UP001489719">
    <property type="component" value="Unassembled WGS sequence"/>
</dbReference>
<gene>
    <name evidence="1" type="ORF">V1517DRAFT_32235</name>
</gene>
<comment type="caution">
    <text evidence="1">The sequence shown here is derived from an EMBL/GenBank/DDBJ whole genome shotgun (WGS) entry which is preliminary data.</text>
</comment>
<reference evidence="2" key="1">
    <citation type="journal article" date="2024" name="Front. Bioeng. Biotechnol.">
        <title>Genome-scale model development and genomic sequencing of the oleaginous clade Lipomyces.</title>
        <authorList>
            <person name="Czajka J.J."/>
            <person name="Han Y."/>
            <person name="Kim J."/>
            <person name="Mondo S.J."/>
            <person name="Hofstad B.A."/>
            <person name="Robles A."/>
            <person name="Haridas S."/>
            <person name="Riley R."/>
            <person name="LaButti K."/>
            <person name="Pangilinan J."/>
            <person name="Andreopoulos W."/>
            <person name="Lipzen A."/>
            <person name="Yan J."/>
            <person name="Wang M."/>
            <person name="Ng V."/>
            <person name="Grigoriev I.V."/>
            <person name="Spatafora J.W."/>
            <person name="Magnuson J.K."/>
            <person name="Baker S.E."/>
            <person name="Pomraning K.R."/>
        </authorList>
    </citation>
    <scope>NUCLEOTIDE SEQUENCE [LARGE SCALE GENOMIC DNA]</scope>
    <source>
        <strain evidence="2">CBS 10300</strain>
    </source>
</reference>
<evidence type="ECO:0000313" key="2">
    <source>
        <dbReference type="Proteomes" id="UP001489719"/>
    </source>
</evidence>
<evidence type="ECO:0000313" key="1">
    <source>
        <dbReference type="EMBL" id="KAK9319726.1"/>
    </source>
</evidence>